<dbReference type="RefSeq" id="WP_058147750.1">
    <property type="nucleotide sequence ID" value="NZ_CP061322.1"/>
</dbReference>
<reference evidence="2" key="1">
    <citation type="submission" date="2018-10" db="EMBL/GenBank/DDBJ databases">
        <title>Chromosomal inversion in Lactococcus lactis subsp. lactis bv. diacetylactis S50.</title>
        <authorList>
            <person name="Kojic M."/>
            <person name="Jovcic B."/>
        </authorList>
    </citation>
    <scope>NUCLEOTIDE SEQUENCE</scope>
    <source>
        <strain evidence="2">S50</strain>
    </source>
</reference>
<dbReference type="EMBL" id="RBVM01000001">
    <property type="protein sequence ID" value="RKO38265.1"/>
    <property type="molecule type" value="Genomic_DNA"/>
</dbReference>
<dbReference type="InterPro" id="IPR010982">
    <property type="entry name" value="Lambda_DNA-bd_dom_sf"/>
</dbReference>
<dbReference type="PROSITE" id="PS50943">
    <property type="entry name" value="HTH_CROC1"/>
    <property type="match status" value="1"/>
</dbReference>
<dbReference type="Gene3D" id="1.10.260.40">
    <property type="entry name" value="lambda repressor-like DNA-binding domains"/>
    <property type="match status" value="2"/>
</dbReference>
<dbReference type="InterPro" id="IPR001387">
    <property type="entry name" value="Cro/C1-type_HTH"/>
</dbReference>
<sequence>MAKIAVTKLKYVRLSKGETIEHMTEILEVSRNQYVKWEEGTSTTPKIKKEFLGEYFNINHKKLFTKFWIERELIEELEKKTTNEIKNINPSVVTILFAKYERLRRKETQETIARKIGFPKHYVGLFEREGKVASDRQHSFEKALAEYFDVSVEKLYEPKEVSSNFESLAMSEIQKIIQNMTKNRKARLAANSYPVLREIDSHALVGQDDFNKKVDEMSGQEVRELVKRTYAQNLRYEEENNKLKATIAEIQTNNSEETNYKQRFEELQESTKGIARVAELTKELFVELSVGSF</sequence>
<dbReference type="GO" id="GO:0003677">
    <property type="term" value="F:DNA binding"/>
    <property type="evidence" value="ECO:0007669"/>
    <property type="project" value="UniProtKB-KW"/>
</dbReference>
<protein>
    <submittedName>
        <fullName evidence="2">Transcriptional regulator</fullName>
    </submittedName>
</protein>
<dbReference type="SUPFAM" id="SSF47413">
    <property type="entry name" value="lambda repressor-like DNA-binding domains"/>
    <property type="match status" value="1"/>
</dbReference>
<organism evidence="2">
    <name type="scientific">Lactococcus lactis subsp. lactis bv. diacetylactis</name>
    <dbReference type="NCBI Taxonomy" id="44688"/>
    <lineage>
        <taxon>Bacteria</taxon>
        <taxon>Bacillati</taxon>
        <taxon>Bacillota</taxon>
        <taxon>Bacilli</taxon>
        <taxon>Lactobacillales</taxon>
        <taxon>Streptococcaceae</taxon>
        <taxon>Lactococcus</taxon>
    </lineage>
</organism>
<name>A0A8B3EWL7_LACLL</name>
<evidence type="ECO:0000256" key="1">
    <source>
        <dbReference type="ARBA" id="ARBA00023125"/>
    </source>
</evidence>
<dbReference type="PANTHER" id="PTHR46558">
    <property type="entry name" value="TRACRIPTIONAL REGULATORY PROTEIN-RELATED-RELATED"/>
    <property type="match status" value="1"/>
</dbReference>
<accession>A0A8B3EWL7</accession>
<comment type="caution">
    <text evidence="2">The sequence shown here is derived from an EMBL/GenBank/DDBJ whole genome shotgun (WGS) entry which is preliminary data.</text>
</comment>
<dbReference type="AlphaFoldDB" id="A0A8B3EWL7"/>
<dbReference type="PANTHER" id="PTHR46558:SF13">
    <property type="entry name" value="HTH-TYPE TRANSCRIPTIONAL REGULATOR IMMR"/>
    <property type="match status" value="1"/>
</dbReference>
<gene>
    <name evidence="2" type="ORF">D8K17_08140</name>
</gene>
<proteinExistence type="predicted"/>
<keyword evidence="1" id="KW-0238">DNA-binding</keyword>
<evidence type="ECO:0000313" key="2">
    <source>
        <dbReference type="EMBL" id="RKO38265.1"/>
    </source>
</evidence>